<evidence type="ECO:0008006" key="3">
    <source>
        <dbReference type="Google" id="ProtNLM"/>
    </source>
</evidence>
<dbReference type="EMBL" id="BAAANO010000037">
    <property type="protein sequence ID" value="GAA2015364.1"/>
    <property type="molecule type" value="Genomic_DNA"/>
</dbReference>
<keyword evidence="2" id="KW-1185">Reference proteome</keyword>
<proteinExistence type="predicted"/>
<dbReference type="PANTHER" id="PTHR37298:SF1">
    <property type="entry name" value="UPF0111 PROTEIN YKAA"/>
    <property type="match status" value="1"/>
</dbReference>
<dbReference type="Proteomes" id="UP001500755">
    <property type="component" value="Unassembled WGS sequence"/>
</dbReference>
<organism evidence="1 2">
    <name type="scientific">Brevibacterium samyangense</name>
    <dbReference type="NCBI Taxonomy" id="366888"/>
    <lineage>
        <taxon>Bacteria</taxon>
        <taxon>Bacillati</taxon>
        <taxon>Actinomycetota</taxon>
        <taxon>Actinomycetes</taxon>
        <taxon>Micrococcales</taxon>
        <taxon>Brevibacteriaceae</taxon>
        <taxon>Brevibacterium</taxon>
    </lineage>
</organism>
<dbReference type="InterPro" id="IPR038078">
    <property type="entry name" value="PhoU-like_sf"/>
</dbReference>
<dbReference type="PANTHER" id="PTHR37298">
    <property type="entry name" value="UPF0111 PROTEIN YKAA"/>
    <property type="match status" value="1"/>
</dbReference>
<dbReference type="RefSeq" id="WP_344310883.1">
    <property type="nucleotide sequence ID" value="NZ_BAAANO010000037.1"/>
</dbReference>
<sequence>MRLRRMPQGSVYYQRFIELAEHILEANLVLAELSGIPVDQRRDAVARMESICDAADDTVGSIVRIMRENYLTPLDREDMYALADSLRETCYRLNAMGFAMSSSAFDELPPGLLEMLALLSTESDQTLRMTKRLRPKTDQWEYVVTIDQLHRRAVSLQQKVSDAVPAARRGLLYLAAATQVSEAFIATSMSFKDVERVVARIALKES</sequence>
<protein>
    <recommendedName>
        <fullName evidence="3">DUF47 family protein</fullName>
    </recommendedName>
</protein>
<name>A0ABN2TPQ8_9MICO</name>
<evidence type="ECO:0000313" key="1">
    <source>
        <dbReference type="EMBL" id="GAA2015364.1"/>
    </source>
</evidence>
<gene>
    <name evidence="1" type="ORF">GCM10009755_28900</name>
</gene>
<dbReference type="InterPro" id="IPR052912">
    <property type="entry name" value="UPF0111_domain"/>
</dbReference>
<evidence type="ECO:0000313" key="2">
    <source>
        <dbReference type="Proteomes" id="UP001500755"/>
    </source>
</evidence>
<reference evidence="1 2" key="1">
    <citation type="journal article" date="2019" name="Int. J. Syst. Evol. Microbiol.">
        <title>The Global Catalogue of Microorganisms (GCM) 10K type strain sequencing project: providing services to taxonomists for standard genome sequencing and annotation.</title>
        <authorList>
            <consortium name="The Broad Institute Genomics Platform"/>
            <consortium name="The Broad Institute Genome Sequencing Center for Infectious Disease"/>
            <person name="Wu L."/>
            <person name="Ma J."/>
        </authorList>
    </citation>
    <scope>NUCLEOTIDE SEQUENCE [LARGE SCALE GENOMIC DNA]</scope>
    <source>
        <strain evidence="1 2">JCM 14546</strain>
    </source>
</reference>
<accession>A0ABN2TPQ8</accession>
<dbReference type="Gene3D" id="1.20.58.220">
    <property type="entry name" value="Phosphate transport system protein phou homolog 2, domain 2"/>
    <property type="match status" value="1"/>
</dbReference>
<comment type="caution">
    <text evidence="1">The sequence shown here is derived from an EMBL/GenBank/DDBJ whole genome shotgun (WGS) entry which is preliminary data.</text>
</comment>